<dbReference type="PROSITE" id="PS50893">
    <property type="entry name" value="ABC_TRANSPORTER_2"/>
    <property type="match status" value="2"/>
</dbReference>
<comment type="similarity">
    <text evidence="2">Belongs to the ABC transporter superfamily. ABCC family. Conjugate transporter (TC 3.A.1.208) subfamily.</text>
</comment>
<evidence type="ECO:0000256" key="8">
    <source>
        <dbReference type="ARBA" id="ARBA00022840"/>
    </source>
</evidence>
<keyword evidence="8" id="KW-0067">ATP-binding</keyword>
<evidence type="ECO:0000256" key="10">
    <source>
        <dbReference type="ARBA" id="ARBA00023136"/>
    </source>
</evidence>
<evidence type="ECO:0000313" key="14">
    <source>
        <dbReference type="EMBL" id="GIY20837.1"/>
    </source>
</evidence>
<dbReference type="PROSITE" id="PS00211">
    <property type="entry name" value="ABC_TRANSPORTER_1"/>
    <property type="match status" value="1"/>
</dbReference>
<comment type="caution">
    <text evidence="14">The sequence shown here is derived from an EMBL/GenBank/DDBJ whole genome shotgun (WGS) entry which is preliminary data.</text>
</comment>
<keyword evidence="9 11" id="KW-1133">Transmembrane helix</keyword>
<evidence type="ECO:0000256" key="3">
    <source>
        <dbReference type="ARBA" id="ARBA00022448"/>
    </source>
</evidence>
<evidence type="ECO:0000256" key="1">
    <source>
        <dbReference type="ARBA" id="ARBA00004128"/>
    </source>
</evidence>
<feature type="domain" description="ABC transporter" evidence="12">
    <location>
        <begin position="623"/>
        <end position="849"/>
    </location>
</feature>
<dbReference type="SUPFAM" id="SSF52540">
    <property type="entry name" value="P-loop containing nucleoside triphosphate hydrolases"/>
    <property type="match status" value="2"/>
</dbReference>
<dbReference type="InterPro" id="IPR036640">
    <property type="entry name" value="ABC1_TM_sf"/>
</dbReference>
<dbReference type="InterPro" id="IPR017871">
    <property type="entry name" value="ABC_transporter-like_CS"/>
</dbReference>
<evidence type="ECO:0000256" key="11">
    <source>
        <dbReference type="SAM" id="Phobius"/>
    </source>
</evidence>
<keyword evidence="3" id="KW-0813">Transport</keyword>
<feature type="transmembrane region" description="Helical" evidence="11">
    <location>
        <begin position="35"/>
        <end position="53"/>
    </location>
</feature>
<feature type="transmembrane region" description="Helical" evidence="11">
    <location>
        <begin position="317"/>
        <end position="334"/>
    </location>
</feature>
<feature type="transmembrane region" description="Helical" evidence="11">
    <location>
        <begin position="141"/>
        <end position="158"/>
    </location>
</feature>
<gene>
    <name evidence="14" type="primary">Abcc1</name>
    <name evidence="14" type="ORF">CDAR_607461</name>
</gene>
<keyword evidence="10 11" id="KW-0472">Membrane</keyword>
<dbReference type="PROSITE" id="PS50929">
    <property type="entry name" value="ABC_TM1F"/>
    <property type="match status" value="2"/>
</dbReference>
<dbReference type="GO" id="GO:0005774">
    <property type="term" value="C:vacuolar membrane"/>
    <property type="evidence" value="ECO:0007669"/>
    <property type="project" value="UniProtKB-SubCell"/>
</dbReference>
<evidence type="ECO:0000256" key="7">
    <source>
        <dbReference type="ARBA" id="ARBA00022741"/>
    </source>
</evidence>
<dbReference type="Gene3D" id="1.20.1560.10">
    <property type="entry name" value="ABC transporter type 1, transmembrane domain"/>
    <property type="match status" value="3"/>
</dbReference>
<feature type="transmembrane region" description="Helical" evidence="11">
    <location>
        <begin position="178"/>
        <end position="197"/>
    </location>
</feature>
<feature type="transmembrane region" description="Helical" evidence="11">
    <location>
        <begin position="533"/>
        <end position="554"/>
    </location>
</feature>
<feature type="transmembrane region" description="Helical" evidence="11">
    <location>
        <begin position="111"/>
        <end position="129"/>
    </location>
</feature>
<dbReference type="Gene3D" id="3.40.50.300">
    <property type="entry name" value="P-loop containing nucleotide triphosphate hydrolases"/>
    <property type="match status" value="2"/>
</dbReference>
<dbReference type="GO" id="GO:0140359">
    <property type="term" value="F:ABC-type transporter activity"/>
    <property type="evidence" value="ECO:0007669"/>
    <property type="project" value="InterPro"/>
</dbReference>
<feature type="transmembrane region" description="Helical" evidence="11">
    <location>
        <begin position="930"/>
        <end position="953"/>
    </location>
</feature>
<evidence type="ECO:0000256" key="5">
    <source>
        <dbReference type="ARBA" id="ARBA00022692"/>
    </source>
</evidence>
<feature type="domain" description="ABC transmembrane type-1" evidence="13">
    <location>
        <begin position="947"/>
        <end position="1113"/>
    </location>
</feature>
<keyword evidence="5 11" id="KW-0812">Transmembrane</keyword>
<feature type="transmembrane region" description="Helical" evidence="11">
    <location>
        <begin position="1087"/>
        <end position="1107"/>
    </location>
</feature>
<organism evidence="14 15">
    <name type="scientific">Caerostris darwini</name>
    <dbReference type="NCBI Taxonomy" id="1538125"/>
    <lineage>
        <taxon>Eukaryota</taxon>
        <taxon>Metazoa</taxon>
        <taxon>Ecdysozoa</taxon>
        <taxon>Arthropoda</taxon>
        <taxon>Chelicerata</taxon>
        <taxon>Arachnida</taxon>
        <taxon>Araneae</taxon>
        <taxon>Araneomorphae</taxon>
        <taxon>Entelegynae</taxon>
        <taxon>Araneoidea</taxon>
        <taxon>Araneidae</taxon>
        <taxon>Caerostris</taxon>
    </lineage>
</organism>
<dbReference type="InterPro" id="IPR003593">
    <property type="entry name" value="AAA+_ATPase"/>
</dbReference>
<dbReference type="PANTHER" id="PTHR24223">
    <property type="entry name" value="ATP-BINDING CASSETTE SUB-FAMILY C"/>
    <property type="match status" value="1"/>
</dbReference>
<evidence type="ECO:0000256" key="2">
    <source>
        <dbReference type="ARBA" id="ARBA00009726"/>
    </source>
</evidence>
<feature type="transmembrane region" description="Helical" evidence="11">
    <location>
        <begin position="1062"/>
        <end position="1081"/>
    </location>
</feature>
<dbReference type="InterPro" id="IPR050173">
    <property type="entry name" value="ABC_transporter_C-like"/>
</dbReference>
<feature type="domain" description="ABC transmembrane type-1" evidence="13">
    <location>
        <begin position="317"/>
        <end position="591"/>
    </location>
</feature>
<dbReference type="Pfam" id="PF00005">
    <property type="entry name" value="ABC_tran"/>
    <property type="match status" value="2"/>
</dbReference>
<comment type="subcellular location">
    <subcellularLocation>
        <location evidence="1">Vacuole membrane</location>
        <topology evidence="1">Multi-pass membrane protein</topology>
    </subcellularLocation>
</comment>
<accession>A0AAV4RK23</accession>
<keyword evidence="6" id="KW-0677">Repeat</keyword>
<dbReference type="CDD" id="cd18595">
    <property type="entry name" value="ABC_6TM_MRP1_2_3_6_D1_like"/>
    <property type="match status" value="1"/>
</dbReference>
<dbReference type="Pfam" id="PF00664">
    <property type="entry name" value="ABC_membrane"/>
    <property type="match status" value="2"/>
</dbReference>
<dbReference type="SMART" id="SM00382">
    <property type="entry name" value="AAA"/>
    <property type="match status" value="2"/>
</dbReference>
<dbReference type="CDD" id="cd03244">
    <property type="entry name" value="ABCC_MRP_domain2"/>
    <property type="match status" value="1"/>
</dbReference>
<feature type="transmembrane region" description="Helical" evidence="11">
    <location>
        <begin position="441"/>
        <end position="462"/>
    </location>
</feature>
<evidence type="ECO:0000259" key="12">
    <source>
        <dbReference type="PROSITE" id="PS50893"/>
    </source>
</evidence>
<dbReference type="GO" id="GO:0016887">
    <property type="term" value="F:ATP hydrolysis activity"/>
    <property type="evidence" value="ECO:0007669"/>
    <property type="project" value="InterPro"/>
</dbReference>
<dbReference type="InterPro" id="IPR027417">
    <property type="entry name" value="P-loop_NTPase"/>
</dbReference>
<evidence type="ECO:0000259" key="13">
    <source>
        <dbReference type="PROSITE" id="PS50929"/>
    </source>
</evidence>
<dbReference type="FunFam" id="3.40.50.300:FF:000074">
    <property type="entry name" value="Multidrug resistance-associated protein 5 isoform 1"/>
    <property type="match status" value="1"/>
</dbReference>
<keyword evidence="4" id="KW-0926">Vacuole</keyword>
<dbReference type="GO" id="GO:0000323">
    <property type="term" value="C:lytic vacuole"/>
    <property type="evidence" value="ECO:0007669"/>
    <property type="project" value="UniProtKB-ARBA"/>
</dbReference>
<dbReference type="FunFam" id="1.20.1560.10:FF:000020">
    <property type="entry name" value="ABC metal ion transporter"/>
    <property type="match status" value="1"/>
</dbReference>
<sequence length="1792" mass="202074">MTEGVMYFCDSPFWDFDAFWNAVIPNLTSCFRHSVLVYVPCAFLWLATFFNFCRARYGRSDNLQLQAGPSPWTLLTIVKLMLTTILIMCSVSEAVYLLYQDNLPYRHVAKVYFISVGIRIFTFILALCLQYKQKKDGELNSYTLSIFWMVFCVCNFFTSPFFDFVRVYLNDTTDPVMFIFGVITFTMIMAQTAFSFFTDPQYSIFWDSERDEFLIQHQPILSRLFFSWVNRIVWHGYRNLFNVDKLDVLNPKMKATYMYEKFQKQWAKEENIAKSLMEDDKTFEARPKKCCQRGPSLFFAITRALWPWMLAAATMEFIYNFISLLPPIILEYLIDFIGNDEPEWHGYIYALMLFLTACFTTLTSIHNLNFLIIASILPRSGLSASIYRKVLRLSSSSRRCYTVGELCNLVSVDAQRIFELIWSVNHVWSCPMRIILVVALLWRYLGVASLAGVVVMILMMPITAKLASTSHKLQKKQMEWKDSRLRQMGEILNGIKVLKLFAWEIPFMKSVGAIREKEAINLRKLAFVNGSVVFIWIAAPFLIALSCFMTFVLMDDKNILDPSTAFVSLTLFNTLRTNMATIPQVIAEIVQSRVAFKRVTDFLLSEELEGRAVDDETAICNALEVDGGTFCWTSGEPPFLRDINLTVPRGSLVAVVGRVGAGKSALFSAILGEMHAAEGCVRIMKGGRLAYVPQQAWIQNATLQQNILFVKPMDMKSYDAALSSCCLKPDLKILPGGDLTEIGEKGVNLSGGQKQRVSLARAVYQDADIYLLDDPLSAVDSHVGAHIFQHVIGPEGALQNKTRILATHDFSVLQEVDKIYLMSEGQILESGSYQELLDEKGEFARLIDEYIKKKTEEEINDEDDETGPLENEMLDSKRLSTGDLKAQMQKLGSRLSRTLSRNVSVEEKETKKVRFIENERMEIGRVKAGIFWIYFRYATVHLAFMFILGFAAFKCFEIGSNVWLSKWSSDEPLPDGTQDIPLRNLRLGIYGLIGLGQGLTTLIATIILAIASTRASIRFHKSMLWSVLRSPMEFFDTTPLGRILNRFGKDINSVDVSIPSRLQSVTIVIVGVIGSFVVIIINHPLFIIIMIPLCVVYILIQCFYMACSRQIRRLHVLLIFSAQQVVRCPPAIFRQYCCLHHCLDVCSERRSFSAAIVGLTLSYALSVTENLATFVRLFTQLENQMVSVERIHEYSDLTPENSAILNFLTLNPELCRIFGPFPIPCSTLFWWSCTKTAHCVVLRQNCSLCGLASKLLTLWSCTETAHFVVLHQNCSLCGLAPKLLTVWSCVKTARFVVLRQNYSLYGLAPKLLTLWSCTKTAHFVVLHQNCSLCGLAPKLLTLWSCTKTAHFVVLHQNCSLCGLAPKLLKPKLLTLWSCTKTAHFVVLHQNCSLCGLAPKLLTLWSCTKTAHFVVLHQNCSLCGLAPKLLTVWSCVKTARFVVLRQNCSLCGLASKLLNGLAPKLLTLWSCTKTAHFVVLHQNCSLCGLAPKLLTLWSCTKTAFVVLHQNCSLCGLAPKLLTLWSCTKTAHFVSSWDTECVQLSLEDWPSNGAVTFRDYKMRYRTGMDLVLRGISVEIAAGQKVGLVGRTGAGKSSLALALFRVVEPDDGTILIDGIDIAMLGLHDLRSKITIIPQEPMVFSGTLRLNLDPLEEHSDEELWVAIEHAHLKAFVHSLQSGLDYQVSEGGENLSVGQRQQLCLARALLKKTRILVLDEATAAVDLETDKLIQQTIRQEFWDCTVLTIAHRLYTVLDYDRILVMDKGKIVEDGKPDTLLENPQSLFYQLADAAGLL</sequence>
<keyword evidence="15" id="KW-1185">Reference proteome</keyword>
<dbReference type="Proteomes" id="UP001054837">
    <property type="component" value="Unassembled WGS sequence"/>
</dbReference>
<feature type="transmembrane region" description="Helical" evidence="11">
    <location>
        <begin position="346"/>
        <end position="365"/>
    </location>
</feature>
<feature type="transmembrane region" description="Helical" evidence="11">
    <location>
        <begin position="74"/>
        <end position="99"/>
    </location>
</feature>
<reference evidence="14 15" key="1">
    <citation type="submission" date="2021-06" db="EMBL/GenBank/DDBJ databases">
        <title>Caerostris darwini draft genome.</title>
        <authorList>
            <person name="Kono N."/>
            <person name="Arakawa K."/>
        </authorList>
    </citation>
    <scope>NUCLEOTIDE SEQUENCE [LARGE SCALE GENOMIC DNA]</scope>
</reference>
<evidence type="ECO:0000313" key="15">
    <source>
        <dbReference type="Proteomes" id="UP001054837"/>
    </source>
</evidence>
<name>A0AAV4RK23_9ARAC</name>
<dbReference type="GO" id="GO:0005524">
    <property type="term" value="F:ATP binding"/>
    <property type="evidence" value="ECO:0007669"/>
    <property type="project" value="UniProtKB-KW"/>
</dbReference>
<dbReference type="EMBL" id="BPLQ01006222">
    <property type="protein sequence ID" value="GIY20837.1"/>
    <property type="molecule type" value="Genomic_DNA"/>
</dbReference>
<feature type="transmembrane region" description="Helical" evidence="11">
    <location>
        <begin position="989"/>
        <end position="1011"/>
    </location>
</feature>
<keyword evidence="7" id="KW-0547">Nucleotide-binding</keyword>
<feature type="domain" description="ABC transporter" evidence="12">
    <location>
        <begin position="1553"/>
        <end position="1787"/>
    </location>
</feature>
<proteinExistence type="inferred from homology"/>
<dbReference type="CDD" id="cd03250">
    <property type="entry name" value="ABCC_MRP_domain1"/>
    <property type="match status" value="1"/>
</dbReference>
<dbReference type="InterPro" id="IPR003439">
    <property type="entry name" value="ABC_transporter-like_ATP-bd"/>
</dbReference>
<dbReference type="PANTHER" id="PTHR24223:SF443">
    <property type="entry name" value="MULTIDRUG-RESISTANCE LIKE PROTEIN 1, ISOFORM I"/>
    <property type="match status" value="1"/>
</dbReference>
<evidence type="ECO:0000256" key="6">
    <source>
        <dbReference type="ARBA" id="ARBA00022737"/>
    </source>
</evidence>
<dbReference type="SUPFAM" id="SSF90123">
    <property type="entry name" value="ABC transporter transmembrane region"/>
    <property type="match status" value="2"/>
</dbReference>
<protein>
    <submittedName>
        <fullName evidence="14">Multidrug resistance-associated protein 1</fullName>
    </submittedName>
</protein>
<evidence type="ECO:0000256" key="9">
    <source>
        <dbReference type="ARBA" id="ARBA00022989"/>
    </source>
</evidence>
<evidence type="ECO:0000256" key="4">
    <source>
        <dbReference type="ARBA" id="ARBA00022554"/>
    </source>
</evidence>
<dbReference type="FunFam" id="3.40.50.300:FF:000997">
    <property type="entry name" value="Multidrug resistance-associated protein 1"/>
    <property type="match status" value="1"/>
</dbReference>
<dbReference type="InterPro" id="IPR011527">
    <property type="entry name" value="ABC1_TM_dom"/>
</dbReference>